<sequence length="123" mass="13679">MDLSKPDGKGELKISRMTIKTDSSSFDFEGQVEGYGSVFCSHELSYVGSDRSKGVLSGEARTFLTDGTLISTPHMGTFTREQSKVREYFTDAVNNGAVNFVIWDIDLLSKHVDVSYWEIKAPN</sequence>
<gene>
    <name evidence="1" type="ORF">CNF02_07610</name>
</gene>
<comment type="caution">
    <text evidence="1">The sequence shown here is derived from an EMBL/GenBank/DDBJ whole genome shotgun (WGS) entry which is preliminary data.</text>
</comment>
<accession>A0A2A5WAT3</accession>
<organism evidence="1 2">
    <name type="scientific">OM182 bacterium MED-G28</name>
    <dbReference type="NCBI Taxonomy" id="1986256"/>
    <lineage>
        <taxon>Bacteria</taxon>
        <taxon>Pseudomonadati</taxon>
        <taxon>Pseudomonadota</taxon>
        <taxon>Gammaproteobacteria</taxon>
        <taxon>OMG group</taxon>
        <taxon>OM182 clade</taxon>
    </lineage>
</organism>
<dbReference type="EMBL" id="NTJZ01000007">
    <property type="protein sequence ID" value="PDH33589.1"/>
    <property type="molecule type" value="Genomic_DNA"/>
</dbReference>
<dbReference type="Proteomes" id="UP000219329">
    <property type="component" value="Unassembled WGS sequence"/>
</dbReference>
<proteinExistence type="predicted"/>
<evidence type="ECO:0000313" key="1">
    <source>
        <dbReference type="EMBL" id="PDH33589.1"/>
    </source>
</evidence>
<protein>
    <submittedName>
        <fullName evidence="1">Uncharacterized protein</fullName>
    </submittedName>
</protein>
<reference evidence="1 2" key="1">
    <citation type="submission" date="2017-08" db="EMBL/GenBank/DDBJ databases">
        <title>Fine stratification of microbial communities through a metagenomic profile of the photic zone.</title>
        <authorList>
            <person name="Haro-Moreno J.M."/>
            <person name="Lopez-Perez M."/>
            <person name="De La Torre J."/>
            <person name="Picazo A."/>
            <person name="Camacho A."/>
            <person name="Rodriguez-Valera F."/>
        </authorList>
    </citation>
    <scope>NUCLEOTIDE SEQUENCE [LARGE SCALE GENOMIC DNA]</scope>
    <source>
        <strain evidence="1">MED-G28</strain>
    </source>
</reference>
<name>A0A2A5WAT3_9GAMM</name>
<evidence type="ECO:0000313" key="2">
    <source>
        <dbReference type="Proteomes" id="UP000219329"/>
    </source>
</evidence>
<dbReference type="AlphaFoldDB" id="A0A2A5WAT3"/>